<evidence type="ECO:0000256" key="3">
    <source>
        <dbReference type="ARBA" id="ARBA00023082"/>
    </source>
</evidence>
<dbReference type="InterPro" id="IPR013325">
    <property type="entry name" value="RNA_pol_sigma_r2"/>
</dbReference>
<dbReference type="InterPro" id="IPR007627">
    <property type="entry name" value="RNA_pol_sigma70_r2"/>
</dbReference>
<feature type="domain" description="RNA polymerase sigma-70 region 2" evidence="6">
    <location>
        <begin position="30"/>
        <end position="92"/>
    </location>
</feature>
<protein>
    <submittedName>
        <fullName evidence="8">Sigma-70 family RNA polymerase sigma factor</fullName>
    </submittedName>
</protein>
<evidence type="ECO:0000256" key="5">
    <source>
        <dbReference type="ARBA" id="ARBA00023163"/>
    </source>
</evidence>
<evidence type="ECO:0000256" key="1">
    <source>
        <dbReference type="ARBA" id="ARBA00010641"/>
    </source>
</evidence>
<keyword evidence="2" id="KW-0805">Transcription regulation</keyword>
<dbReference type="PANTHER" id="PTHR43133:SF58">
    <property type="entry name" value="ECF RNA POLYMERASE SIGMA FACTOR SIGD"/>
    <property type="match status" value="1"/>
</dbReference>
<organism evidence="8 9">
    <name type="scientific">Phenylobacterium glaciei</name>
    <dbReference type="NCBI Taxonomy" id="2803784"/>
    <lineage>
        <taxon>Bacteria</taxon>
        <taxon>Pseudomonadati</taxon>
        <taxon>Pseudomonadota</taxon>
        <taxon>Alphaproteobacteria</taxon>
        <taxon>Caulobacterales</taxon>
        <taxon>Caulobacteraceae</taxon>
        <taxon>Phenylobacterium</taxon>
    </lineage>
</organism>
<dbReference type="NCBIfam" id="NF009191">
    <property type="entry name" value="PRK12539.1"/>
    <property type="match status" value="1"/>
</dbReference>
<dbReference type="PANTHER" id="PTHR43133">
    <property type="entry name" value="RNA POLYMERASE ECF-TYPE SIGMA FACTO"/>
    <property type="match status" value="1"/>
</dbReference>
<dbReference type="SUPFAM" id="SSF88946">
    <property type="entry name" value="Sigma2 domain of RNA polymerase sigma factors"/>
    <property type="match status" value="1"/>
</dbReference>
<evidence type="ECO:0000256" key="4">
    <source>
        <dbReference type="ARBA" id="ARBA00023125"/>
    </source>
</evidence>
<dbReference type="SUPFAM" id="SSF88659">
    <property type="entry name" value="Sigma3 and sigma4 domains of RNA polymerase sigma factors"/>
    <property type="match status" value="1"/>
</dbReference>
<evidence type="ECO:0000256" key="2">
    <source>
        <dbReference type="ARBA" id="ARBA00023015"/>
    </source>
</evidence>
<keyword evidence="4" id="KW-0238">DNA-binding</keyword>
<evidence type="ECO:0000313" key="9">
    <source>
        <dbReference type="Proteomes" id="UP000622580"/>
    </source>
</evidence>
<gene>
    <name evidence="8" type="ORF">JKL49_17410</name>
</gene>
<keyword evidence="9" id="KW-1185">Reference proteome</keyword>
<comment type="similarity">
    <text evidence="1">Belongs to the sigma-70 factor family. ECF subfamily.</text>
</comment>
<dbReference type="InterPro" id="IPR013324">
    <property type="entry name" value="RNA_pol_sigma_r3/r4-like"/>
</dbReference>
<sequence>MDQTEARLRALMLAGLAGDAAAHRALLGELGRLLRRYYARRLGFGTPEAEDLVQETLIAVHTRRATYDPQQPFTAWAYAIARYKMIDHLRRMKSRPSSPLEEADDLFTDGGAEDLVVKRDLDTVLAEVSARTSALIRDVKVEGLSTREAAEKHGLSETAVKVAVHRGLKALTAKFGGARENG</sequence>
<dbReference type="InterPro" id="IPR013249">
    <property type="entry name" value="RNA_pol_sigma70_r4_t2"/>
</dbReference>
<dbReference type="InterPro" id="IPR036388">
    <property type="entry name" value="WH-like_DNA-bd_sf"/>
</dbReference>
<reference evidence="8" key="1">
    <citation type="submission" date="2021-04" db="EMBL/GenBank/DDBJ databases">
        <title>Draft genome assembly of strain Phenylobacterium sp. 20VBR1 using MiniION and Illumina platforms.</title>
        <authorList>
            <person name="Thomas F.A."/>
            <person name="Krishnan K.P."/>
            <person name="Sinha R.K."/>
        </authorList>
    </citation>
    <scope>NUCLEOTIDE SEQUENCE</scope>
    <source>
        <strain evidence="8">20VBR1</strain>
    </source>
</reference>
<dbReference type="Gene3D" id="1.10.10.10">
    <property type="entry name" value="Winged helix-like DNA-binding domain superfamily/Winged helix DNA-binding domain"/>
    <property type="match status" value="1"/>
</dbReference>
<dbReference type="Proteomes" id="UP000622580">
    <property type="component" value="Unassembled WGS sequence"/>
</dbReference>
<evidence type="ECO:0000313" key="8">
    <source>
        <dbReference type="EMBL" id="MBR7621175.1"/>
    </source>
</evidence>
<evidence type="ECO:0000259" key="7">
    <source>
        <dbReference type="Pfam" id="PF08281"/>
    </source>
</evidence>
<dbReference type="AlphaFoldDB" id="A0A941D2N7"/>
<dbReference type="Pfam" id="PF08281">
    <property type="entry name" value="Sigma70_r4_2"/>
    <property type="match status" value="1"/>
</dbReference>
<keyword evidence="3" id="KW-0731">Sigma factor</keyword>
<dbReference type="GO" id="GO:0006352">
    <property type="term" value="P:DNA-templated transcription initiation"/>
    <property type="evidence" value="ECO:0007669"/>
    <property type="project" value="InterPro"/>
</dbReference>
<dbReference type="InterPro" id="IPR039425">
    <property type="entry name" value="RNA_pol_sigma-70-like"/>
</dbReference>
<dbReference type="RefSeq" id="WP_215342129.1">
    <property type="nucleotide sequence ID" value="NZ_JAGSGD010000001.1"/>
</dbReference>
<name>A0A941D2N7_9CAUL</name>
<accession>A0A941D2N7</accession>
<dbReference type="GO" id="GO:0003677">
    <property type="term" value="F:DNA binding"/>
    <property type="evidence" value="ECO:0007669"/>
    <property type="project" value="UniProtKB-KW"/>
</dbReference>
<dbReference type="NCBIfam" id="TIGR02937">
    <property type="entry name" value="sigma70-ECF"/>
    <property type="match status" value="1"/>
</dbReference>
<dbReference type="Gene3D" id="1.10.1740.10">
    <property type="match status" value="1"/>
</dbReference>
<feature type="domain" description="RNA polymerase sigma factor 70 region 4 type 2" evidence="7">
    <location>
        <begin position="119"/>
        <end position="171"/>
    </location>
</feature>
<dbReference type="Pfam" id="PF04542">
    <property type="entry name" value="Sigma70_r2"/>
    <property type="match status" value="1"/>
</dbReference>
<dbReference type="GO" id="GO:0016987">
    <property type="term" value="F:sigma factor activity"/>
    <property type="evidence" value="ECO:0007669"/>
    <property type="project" value="UniProtKB-KW"/>
</dbReference>
<proteinExistence type="inferred from homology"/>
<dbReference type="EMBL" id="JAGSGD010000001">
    <property type="protein sequence ID" value="MBR7621175.1"/>
    <property type="molecule type" value="Genomic_DNA"/>
</dbReference>
<comment type="caution">
    <text evidence="8">The sequence shown here is derived from an EMBL/GenBank/DDBJ whole genome shotgun (WGS) entry which is preliminary data.</text>
</comment>
<keyword evidence="5" id="KW-0804">Transcription</keyword>
<evidence type="ECO:0000259" key="6">
    <source>
        <dbReference type="Pfam" id="PF04542"/>
    </source>
</evidence>
<dbReference type="InterPro" id="IPR014284">
    <property type="entry name" value="RNA_pol_sigma-70_dom"/>
</dbReference>